<keyword evidence="3" id="KW-1185">Reference proteome</keyword>
<feature type="transmembrane region" description="Helical" evidence="1">
    <location>
        <begin position="232"/>
        <end position="259"/>
    </location>
</feature>
<feature type="transmembrane region" description="Helical" evidence="1">
    <location>
        <begin position="271"/>
        <end position="293"/>
    </location>
</feature>
<dbReference type="EMBL" id="QYUN01000002">
    <property type="protein sequence ID" value="RJG05725.1"/>
    <property type="molecule type" value="Genomic_DNA"/>
</dbReference>
<dbReference type="AlphaFoldDB" id="A0A418X081"/>
<comment type="caution">
    <text evidence="2">The sequence shown here is derived from an EMBL/GenBank/DDBJ whole genome shotgun (WGS) entry which is preliminary data.</text>
</comment>
<keyword evidence="1" id="KW-0812">Transmembrane</keyword>
<evidence type="ECO:0000313" key="2">
    <source>
        <dbReference type="EMBL" id="RJG05725.1"/>
    </source>
</evidence>
<proteinExistence type="predicted"/>
<keyword evidence="1" id="KW-1133">Transmembrane helix</keyword>
<feature type="transmembrane region" description="Helical" evidence="1">
    <location>
        <begin position="142"/>
        <end position="162"/>
    </location>
</feature>
<feature type="transmembrane region" description="Helical" evidence="1">
    <location>
        <begin position="366"/>
        <end position="387"/>
    </location>
</feature>
<name>A0A418X081_9BURK</name>
<sequence>MNGDSGSHRIQAGTATLEPFSLVRGDLFFRLQRRLGLIPADGSGILRRAVLYSMLCWLPLVVWAWVAGRMLPGDTADPLLAHYDIHVRCLVSVPLMILAEGTAQAIVPTGFSQFLRRGIVDGNMEPAFRDIIASGIRLRDRVYPWIMIAGLVLAWTTVTFIQPDPDEISWAKEGADGRSFGAWWFLLVVRPVFSILLLVWFWRLILLGIVLFRIARLPLLLVPSHPDRLGGLGFLCWFSLVFSPLVLALSAAVAAHWAHAVLHHGVQVSSLYVEMATLAVVLVLLTIVPLFSFTPLLSRTRRQALADYGVLLALHGRKVRQRWILGERVEDDGLLGAPELGPVADTQTLYQSVTAMQIVPASKASLIAVAGAAILPMAIVIAIQWPLQEILIGLVKTLL</sequence>
<accession>A0A418X081</accession>
<dbReference type="OrthoDB" id="5493434at2"/>
<protein>
    <submittedName>
        <fullName evidence="2">Uncharacterized protein</fullName>
    </submittedName>
</protein>
<reference evidence="2 3" key="1">
    <citation type="submission" date="2018-09" db="EMBL/GenBank/DDBJ databases">
        <authorList>
            <person name="Zhu H."/>
        </authorList>
    </citation>
    <scope>NUCLEOTIDE SEQUENCE [LARGE SCALE GENOMIC DNA]</scope>
    <source>
        <strain evidence="2 3">K2R10-39</strain>
    </source>
</reference>
<evidence type="ECO:0000256" key="1">
    <source>
        <dbReference type="SAM" id="Phobius"/>
    </source>
</evidence>
<organism evidence="2 3">
    <name type="scientific">Noviherbaspirillum cavernae</name>
    <dbReference type="NCBI Taxonomy" id="2320862"/>
    <lineage>
        <taxon>Bacteria</taxon>
        <taxon>Pseudomonadati</taxon>
        <taxon>Pseudomonadota</taxon>
        <taxon>Betaproteobacteria</taxon>
        <taxon>Burkholderiales</taxon>
        <taxon>Oxalobacteraceae</taxon>
        <taxon>Noviherbaspirillum</taxon>
    </lineage>
</organism>
<dbReference type="Proteomes" id="UP000285190">
    <property type="component" value="Unassembled WGS sequence"/>
</dbReference>
<feature type="transmembrane region" description="Helical" evidence="1">
    <location>
        <begin position="182"/>
        <end position="212"/>
    </location>
</feature>
<evidence type="ECO:0000313" key="3">
    <source>
        <dbReference type="Proteomes" id="UP000285190"/>
    </source>
</evidence>
<feature type="transmembrane region" description="Helical" evidence="1">
    <location>
        <begin position="49"/>
        <end position="65"/>
    </location>
</feature>
<gene>
    <name evidence="2" type="ORF">D3870_06575</name>
</gene>
<keyword evidence="1" id="KW-0472">Membrane</keyword>